<evidence type="ECO:0000313" key="2">
    <source>
        <dbReference type="Proteomes" id="UP000324222"/>
    </source>
</evidence>
<proteinExistence type="predicted"/>
<sequence>MHLGRRRNDCDLGKRQHKWMDNTKQSKTMAVFLQVNETALMMKEKEYKRHRKPKMTLLFRLQTSNLNCRKRKR</sequence>
<name>A0A5B7JQY2_PORTR</name>
<dbReference type="AlphaFoldDB" id="A0A5B7JQY2"/>
<comment type="caution">
    <text evidence="1">The sequence shown here is derived from an EMBL/GenBank/DDBJ whole genome shotgun (WGS) entry which is preliminary data.</text>
</comment>
<dbReference type="Proteomes" id="UP000324222">
    <property type="component" value="Unassembled WGS sequence"/>
</dbReference>
<organism evidence="1 2">
    <name type="scientific">Portunus trituberculatus</name>
    <name type="common">Swimming crab</name>
    <name type="synonym">Neptunus trituberculatus</name>
    <dbReference type="NCBI Taxonomy" id="210409"/>
    <lineage>
        <taxon>Eukaryota</taxon>
        <taxon>Metazoa</taxon>
        <taxon>Ecdysozoa</taxon>
        <taxon>Arthropoda</taxon>
        <taxon>Crustacea</taxon>
        <taxon>Multicrustacea</taxon>
        <taxon>Malacostraca</taxon>
        <taxon>Eumalacostraca</taxon>
        <taxon>Eucarida</taxon>
        <taxon>Decapoda</taxon>
        <taxon>Pleocyemata</taxon>
        <taxon>Brachyura</taxon>
        <taxon>Eubrachyura</taxon>
        <taxon>Portunoidea</taxon>
        <taxon>Portunidae</taxon>
        <taxon>Portuninae</taxon>
        <taxon>Portunus</taxon>
    </lineage>
</organism>
<gene>
    <name evidence="1" type="ORF">E2C01_093855</name>
</gene>
<evidence type="ECO:0000313" key="1">
    <source>
        <dbReference type="EMBL" id="MPC98482.1"/>
    </source>
</evidence>
<keyword evidence="2" id="KW-1185">Reference proteome</keyword>
<reference evidence="1 2" key="1">
    <citation type="submission" date="2019-05" db="EMBL/GenBank/DDBJ databases">
        <title>Another draft genome of Portunus trituberculatus and its Hox gene families provides insights of decapod evolution.</title>
        <authorList>
            <person name="Jeong J.-H."/>
            <person name="Song I."/>
            <person name="Kim S."/>
            <person name="Choi T."/>
            <person name="Kim D."/>
            <person name="Ryu S."/>
            <person name="Kim W."/>
        </authorList>
    </citation>
    <scope>NUCLEOTIDE SEQUENCE [LARGE SCALE GENOMIC DNA]</scope>
    <source>
        <tissue evidence="1">Muscle</tissue>
    </source>
</reference>
<protein>
    <submittedName>
        <fullName evidence="1">Uncharacterized protein</fullName>
    </submittedName>
</protein>
<accession>A0A5B7JQY2</accession>
<dbReference type="EMBL" id="VSRR010114254">
    <property type="protein sequence ID" value="MPC98482.1"/>
    <property type="molecule type" value="Genomic_DNA"/>
</dbReference>